<feature type="domain" description="G-protein coupled receptors family 1 profile" evidence="6">
    <location>
        <begin position="1"/>
        <end position="75"/>
    </location>
</feature>
<dbReference type="GO" id="GO:0008188">
    <property type="term" value="F:neuropeptide receptor activity"/>
    <property type="evidence" value="ECO:0007669"/>
    <property type="project" value="InterPro"/>
</dbReference>
<comment type="subcellular location">
    <subcellularLocation>
        <location evidence="1">Membrane</location>
    </subcellularLocation>
</comment>
<dbReference type="PROSITE" id="PS00237">
    <property type="entry name" value="G_PROTEIN_RECEP_F1_1"/>
    <property type="match status" value="1"/>
</dbReference>
<feature type="transmembrane region" description="Helical" evidence="5">
    <location>
        <begin position="39"/>
        <end position="60"/>
    </location>
</feature>
<dbReference type="AlphaFoldDB" id="A0AAD1W1S2"/>
<dbReference type="Pfam" id="PF00001">
    <property type="entry name" value="7tm_1"/>
    <property type="match status" value="1"/>
</dbReference>
<keyword evidence="8" id="KW-1185">Reference proteome</keyword>
<keyword evidence="3 5" id="KW-1133">Transmembrane helix</keyword>
<evidence type="ECO:0000313" key="8">
    <source>
        <dbReference type="Proteomes" id="UP001295444"/>
    </source>
</evidence>
<keyword evidence="4 5" id="KW-0472">Membrane</keyword>
<evidence type="ECO:0000259" key="6">
    <source>
        <dbReference type="PROSITE" id="PS50262"/>
    </source>
</evidence>
<dbReference type="PROSITE" id="PS50262">
    <property type="entry name" value="G_PROTEIN_RECEP_F1_2"/>
    <property type="match status" value="1"/>
</dbReference>
<dbReference type="GO" id="GO:0051281">
    <property type="term" value="P:positive regulation of release of sequestered calcium ion into cytosol"/>
    <property type="evidence" value="ECO:0007669"/>
    <property type="project" value="TreeGrafter"/>
</dbReference>
<evidence type="ECO:0000256" key="5">
    <source>
        <dbReference type="SAM" id="Phobius"/>
    </source>
</evidence>
<feature type="non-terminal residue" evidence="7">
    <location>
        <position position="75"/>
    </location>
</feature>
<evidence type="ECO:0000256" key="1">
    <source>
        <dbReference type="ARBA" id="ARBA00004370"/>
    </source>
</evidence>
<evidence type="ECO:0000256" key="2">
    <source>
        <dbReference type="ARBA" id="ARBA00022692"/>
    </source>
</evidence>
<dbReference type="GO" id="GO:0005737">
    <property type="term" value="C:cytoplasm"/>
    <property type="evidence" value="ECO:0007669"/>
    <property type="project" value="TreeGrafter"/>
</dbReference>
<dbReference type="EMBL" id="OW240915">
    <property type="protein sequence ID" value="CAH2283291.1"/>
    <property type="molecule type" value="Genomic_DNA"/>
</dbReference>
<reference evidence="7" key="1">
    <citation type="submission" date="2022-03" db="EMBL/GenBank/DDBJ databases">
        <authorList>
            <person name="Alioto T."/>
            <person name="Alioto T."/>
            <person name="Gomez Garrido J."/>
        </authorList>
    </citation>
    <scope>NUCLEOTIDE SEQUENCE</scope>
</reference>
<evidence type="ECO:0000313" key="7">
    <source>
        <dbReference type="EMBL" id="CAH2283291.1"/>
    </source>
</evidence>
<name>A0AAD1W1S2_PELCU</name>
<dbReference type="InterPro" id="IPR017452">
    <property type="entry name" value="GPCR_Rhodpsn_7TM"/>
</dbReference>
<proteinExistence type="predicted"/>
<dbReference type="Proteomes" id="UP001295444">
    <property type="component" value="Chromosome 04"/>
</dbReference>
<dbReference type="SUPFAM" id="SSF81321">
    <property type="entry name" value="Family A G protein-coupled receptor-like"/>
    <property type="match status" value="1"/>
</dbReference>
<protein>
    <submittedName>
        <fullName evidence="7">Neuropeptide S receptor</fullName>
    </submittedName>
</protein>
<keyword evidence="7" id="KW-0675">Receptor</keyword>
<dbReference type="GO" id="GO:0005886">
    <property type="term" value="C:plasma membrane"/>
    <property type="evidence" value="ECO:0007669"/>
    <property type="project" value="TreeGrafter"/>
</dbReference>
<dbReference type="InterPro" id="IPR000276">
    <property type="entry name" value="GPCR_Rhodpsn"/>
</dbReference>
<evidence type="ECO:0000256" key="3">
    <source>
        <dbReference type="ARBA" id="ARBA00022989"/>
    </source>
</evidence>
<dbReference type="InterPro" id="IPR027294">
    <property type="entry name" value="NPS_rcpt"/>
</dbReference>
<gene>
    <name evidence="7" type="ORF">PECUL_23A049207</name>
</gene>
<keyword evidence="2 5" id="KW-0812">Transmembrane</keyword>
<organism evidence="7 8">
    <name type="scientific">Pelobates cultripes</name>
    <name type="common">Western spadefoot toad</name>
    <dbReference type="NCBI Taxonomy" id="61616"/>
    <lineage>
        <taxon>Eukaryota</taxon>
        <taxon>Metazoa</taxon>
        <taxon>Chordata</taxon>
        <taxon>Craniata</taxon>
        <taxon>Vertebrata</taxon>
        <taxon>Euteleostomi</taxon>
        <taxon>Amphibia</taxon>
        <taxon>Batrachia</taxon>
        <taxon>Anura</taxon>
        <taxon>Pelobatoidea</taxon>
        <taxon>Pelobatidae</taxon>
        <taxon>Pelobates</taxon>
    </lineage>
</organism>
<dbReference type="Gene3D" id="1.20.1070.10">
    <property type="entry name" value="Rhodopsin 7-helix transmembrane proteins"/>
    <property type="match status" value="1"/>
</dbReference>
<dbReference type="PANTHER" id="PTHR24244:SF2">
    <property type="entry name" value="NEUROPEPTIDE S RECEPTOR"/>
    <property type="match status" value="1"/>
</dbReference>
<dbReference type="PANTHER" id="PTHR24244">
    <property type="entry name" value="NEUROPEPTIDE S RECEPTOR"/>
    <property type="match status" value="1"/>
</dbReference>
<sequence>MLTTMFISRYCLTGFVNTMTDIIWRFTGDFMAPDFVCKIVRYMQVVLLYASTYVLVSLSIDRYHAIVHPMKFLQG</sequence>
<accession>A0AAD1W1S2</accession>
<evidence type="ECO:0000256" key="4">
    <source>
        <dbReference type="ARBA" id="ARBA00023136"/>
    </source>
</evidence>